<feature type="transmembrane region" description="Helical" evidence="1">
    <location>
        <begin position="102"/>
        <end position="128"/>
    </location>
</feature>
<dbReference type="Proteomes" id="UP000660021">
    <property type="component" value="Unassembled WGS sequence"/>
</dbReference>
<comment type="caution">
    <text evidence="2">The sequence shown here is derived from an EMBL/GenBank/DDBJ whole genome shotgun (WGS) entry which is preliminary data.</text>
</comment>
<sequence length="251" mass="28006">MRNYLAAECFKVFRRKYFYVTMAIFLALEGILLWGYWRTYSWGNPQVSFYSTSMIVALLLSFGMYATFGTGDMVFSDQYKHTTLKNEVSYGIPRVRIYLGKLLVSLLVAFVACAVLVGFYLAGCWLLFPHSGEDGQALAIVGYCLAGALPLWMAAQAVVLACYFHVRSSAMAAFLGVAILAVLPSVFQAFGILFHPIFETLRGFMPAVMLEELRNRAFDGGYLARCWITGLVWFGAATGIGMGLFQKKEIR</sequence>
<reference evidence="2 3" key="1">
    <citation type="submission" date="2020-08" db="EMBL/GenBank/DDBJ databases">
        <title>Genome public.</title>
        <authorList>
            <person name="Liu C."/>
            <person name="Sun Q."/>
        </authorList>
    </citation>
    <scope>NUCLEOTIDE SEQUENCE [LARGE SCALE GENOMIC DNA]</scope>
    <source>
        <strain evidence="2 3">New-38</strain>
    </source>
</reference>
<proteinExistence type="predicted"/>
<gene>
    <name evidence="2" type="ORF">H8S34_00865</name>
</gene>
<dbReference type="RefSeq" id="WP_101693485.1">
    <property type="nucleotide sequence ID" value="NZ_JACOPR010000001.1"/>
</dbReference>
<protein>
    <submittedName>
        <fullName evidence="2">ABC transporter permease</fullName>
    </submittedName>
</protein>
<dbReference type="EMBL" id="JACOPR010000001">
    <property type="protein sequence ID" value="MBC5729386.1"/>
    <property type="molecule type" value="Genomic_DNA"/>
</dbReference>
<keyword evidence="1" id="KW-0812">Transmembrane</keyword>
<feature type="transmembrane region" description="Helical" evidence="1">
    <location>
        <begin position="49"/>
        <end position="68"/>
    </location>
</feature>
<keyword evidence="1" id="KW-1133">Transmembrane helix</keyword>
<feature type="transmembrane region" description="Helical" evidence="1">
    <location>
        <begin position="222"/>
        <end position="245"/>
    </location>
</feature>
<dbReference type="Pfam" id="PF12730">
    <property type="entry name" value="ABC2_membrane_4"/>
    <property type="match status" value="1"/>
</dbReference>
<organism evidence="2 3">
    <name type="scientific">Pseudoflavonifractor hominis</name>
    <dbReference type="NCBI Taxonomy" id="2763059"/>
    <lineage>
        <taxon>Bacteria</taxon>
        <taxon>Bacillati</taxon>
        <taxon>Bacillota</taxon>
        <taxon>Clostridia</taxon>
        <taxon>Eubacteriales</taxon>
        <taxon>Oscillospiraceae</taxon>
        <taxon>Pseudoflavonifractor</taxon>
    </lineage>
</organism>
<evidence type="ECO:0000313" key="2">
    <source>
        <dbReference type="EMBL" id="MBC5729386.1"/>
    </source>
</evidence>
<evidence type="ECO:0000256" key="1">
    <source>
        <dbReference type="SAM" id="Phobius"/>
    </source>
</evidence>
<feature type="transmembrane region" description="Helical" evidence="1">
    <location>
        <begin position="140"/>
        <end position="166"/>
    </location>
</feature>
<feature type="transmembrane region" description="Helical" evidence="1">
    <location>
        <begin position="17"/>
        <end position="37"/>
    </location>
</feature>
<keyword evidence="1" id="KW-0472">Membrane</keyword>
<name>A0ABR7HPN3_9FIRM</name>
<feature type="transmembrane region" description="Helical" evidence="1">
    <location>
        <begin position="173"/>
        <end position="198"/>
    </location>
</feature>
<keyword evidence="3" id="KW-1185">Reference proteome</keyword>
<evidence type="ECO:0000313" key="3">
    <source>
        <dbReference type="Proteomes" id="UP000660021"/>
    </source>
</evidence>
<accession>A0ABR7HPN3</accession>